<keyword evidence="2 5" id="KW-0521">NADP</keyword>
<feature type="binding site" evidence="5">
    <location>
        <position position="188"/>
    </location>
    <ligand>
        <name>substrate</name>
    </ligand>
</feature>
<feature type="binding site" evidence="5">
    <location>
        <position position="239"/>
    </location>
    <ligand>
        <name>substrate</name>
    </ligand>
</feature>
<feature type="active site" description="Proton donor/acceptor" evidence="5">
    <location>
        <position position="137"/>
    </location>
</feature>
<comment type="caution">
    <text evidence="5">Lacks conserved residue(s) required for the propagation of feature annotation.</text>
</comment>
<dbReference type="GO" id="GO:0042351">
    <property type="term" value="P:'de novo' GDP-L-fucose biosynthetic process"/>
    <property type="evidence" value="ECO:0007669"/>
    <property type="project" value="UniProtKB-UniRule"/>
</dbReference>
<dbReference type="GO" id="GO:0016853">
    <property type="term" value="F:isomerase activity"/>
    <property type="evidence" value="ECO:0007669"/>
    <property type="project" value="UniProtKB-KW"/>
</dbReference>
<dbReference type="Gene3D" id="3.40.50.720">
    <property type="entry name" value="NAD(P)-binding Rossmann-like Domain"/>
    <property type="match status" value="1"/>
</dbReference>
<keyword evidence="5" id="KW-0511">Multifunctional enzyme</keyword>
<accession>A0A5Z0BUJ6</accession>
<comment type="caution">
    <text evidence="7">The sequence shown here is derived from an EMBL/GenBank/DDBJ whole genome shotgun (WGS) entry which is preliminary data.</text>
</comment>
<proteinExistence type="inferred from homology"/>
<dbReference type="Pfam" id="PF01370">
    <property type="entry name" value="Epimerase"/>
    <property type="match status" value="1"/>
</dbReference>
<evidence type="ECO:0000256" key="2">
    <source>
        <dbReference type="ARBA" id="ARBA00022857"/>
    </source>
</evidence>
<feature type="domain" description="NAD-dependent epimerase/dehydratase" evidence="6">
    <location>
        <begin position="7"/>
        <end position="260"/>
    </location>
</feature>
<dbReference type="Gene3D" id="3.90.25.10">
    <property type="entry name" value="UDP-galactose 4-epimerase, domain 1"/>
    <property type="match status" value="1"/>
</dbReference>
<name>A0A5Z0BUJ6_CAMJU</name>
<comment type="catalytic activity">
    <reaction evidence="5">
        <text>GDP-beta-L-fucose + NADP(+) = GDP-4-dehydro-alpha-D-rhamnose + NADPH + H(+)</text>
        <dbReference type="Rhea" id="RHEA:18885"/>
        <dbReference type="ChEBI" id="CHEBI:15378"/>
        <dbReference type="ChEBI" id="CHEBI:57273"/>
        <dbReference type="ChEBI" id="CHEBI:57783"/>
        <dbReference type="ChEBI" id="CHEBI:57964"/>
        <dbReference type="ChEBI" id="CHEBI:58349"/>
        <dbReference type="EC" id="1.1.1.271"/>
    </reaction>
</comment>
<dbReference type="GO" id="GO:0050577">
    <property type="term" value="F:GDP-L-fucose synthase activity"/>
    <property type="evidence" value="ECO:0007669"/>
    <property type="project" value="UniProtKB-UniRule"/>
</dbReference>
<dbReference type="GO" id="GO:0070401">
    <property type="term" value="F:NADP+ binding"/>
    <property type="evidence" value="ECO:0007669"/>
    <property type="project" value="UniProtKB-UniRule"/>
</dbReference>
<dbReference type="CDD" id="cd05239">
    <property type="entry name" value="GDP_FS_SDR_e"/>
    <property type="match status" value="1"/>
</dbReference>
<evidence type="ECO:0000256" key="1">
    <source>
        <dbReference type="ARBA" id="ARBA00005959"/>
    </source>
</evidence>
<organism evidence="7">
    <name type="scientific">Campylobacter jejuni</name>
    <dbReference type="NCBI Taxonomy" id="197"/>
    <lineage>
        <taxon>Bacteria</taxon>
        <taxon>Pseudomonadati</taxon>
        <taxon>Campylobacterota</taxon>
        <taxon>Epsilonproteobacteria</taxon>
        <taxon>Campylobacterales</taxon>
        <taxon>Campylobacteraceae</taxon>
        <taxon>Campylobacter</taxon>
    </lineage>
</organism>
<dbReference type="PANTHER" id="PTHR43238">
    <property type="entry name" value="GDP-L-FUCOSE SYNTHASE"/>
    <property type="match status" value="1"/>
</dbReference>
<keyword evidence="4 5" id="KW-0413">Isomerase</keyword>
<dbReference type="HAMAP" id="MF_00956">
    <property type="entry name" value="GDP_fucose_synth"/>
    <property type="match status" value="1"/>
</dbReference>
<sequence>MKKNDKIYIAGHRGLVGSAILRKLKDNGYENLIYKTHSELDLTDQSTVKFFFEKEKPDFVFLCAAKLGGMDAHRKFRAEFIYDNLQIQNNVIHQSYINNVKKLLFISSTSVYPEHASLPIKEECLLSGKLQYLHEPYAIAKIAGMKMCEAYSDRYGVNFISVCPTTLYGPNDNFDIESANVVSALMRKIYLAKLLKEKRYDLVLKDLEIDDIDKAKNYLDILGVKENSIEIWGSGNPKREFLYSDDLANACIHIMQNINIEHINKIDRDNPHINIGPEKNYSIKELAYLLKTVIQFEGEFRYNLSKPDGTYEKLTCCDKIKQMNWQAYTKLEDGIRSTFHWYKSNKGLI</sequence>
<evidence type="ECO:0000256" key="4">
    <source>
        <dbReference type="ARBA" id="ARBA00023235"/>
    </source>
</evidence>
<dbReference type="AlphaFoldDB" id="A0A5Z0BUJ6"/>
<gene>
    <name evidence="5" type="primary">fcl</name>
    <name evidence="7" type="ORF">CNS02_08875</name>
</gene>
<dbReference type="RefSeq" id="WP_237928949.1">
    <property type="nucleotide sequence ID" value="NZ_JAGTLD010000002.1"/>
</dbReference>
<feature type="binding site" evidence="5">
    <location>
        <begin position="11"/>
        <end position="17"/>
    </location>
    <ligand>
        <name>NADP(+)</name>
        <dbReference type="ChEBI" id="CHEBI:58349"/>
    </ligand>
</feature>
<evidence type="ECO:0000313" key="7">
    <source>
        <dbReference type="EMBL" id="EAK7109808.1"/>
    </source>
</evidence>
<evidence type="ECO:0000256" key="3">
    <source>
        <dbReference type="ARBA" id="ARBA00023002"/>
    </source>
</evidence>
<dbReference type="InterPro" id="IPR001509">
    <property type="entry name" value="Epimerase_deHydtase"/>
</dbReference>
<reference evidence="7" key="1">
    <citation type="submission" date="2018-06" db="EMBL/GenBank/DDBJ databases">
        <authorList>
            <consortium name="NARMS: The National Antimicrobial Resistance Monitoring System"/>
        </authorList>
    </citation>
    <scope>NUCLEOTIDE SEQUENCE</scope>
    <source>
        <strain evidence="7">CVM N16C013</strain>
    </source>
</reference>
<feature type="site" description="Important for catalytic activity" evidence="5">
    <location>
        <position position="108"/>
    </location>
</feature>
<comment type="similarity">
    <text evidence="1 5">Belongs to the NAD(P)-dependent epimerase/dehydratase family. Fucose synthase subfamily.</text>
</comment>
<evidence type="ECO:0000256" key="5">
    <source>
        <dbReference type="HAMAP-Rule" id="MF_00956"/>
    </source>
</evidence>
<protein>
    <recommendedName>
        <fullName evidence="5">GDP-L-fucose synthase</fullName>
        <ecNumber evidence="5">1.1.1.271</ecNumber>
    </recommendedName>
    <alternativeName>
        <fullName evidence="5">GDP-4-keto-6-deoxy-D-mannose-3,5-epimerase-4-reductase</fullName>
    </alternativeName>
</protein>
<dbReference type="UniPathway" id="UPA00128">
    <property type="reaction ID" value="UER00191"/>
</dbReference>
<keyword evidence="3 5" id="KW-0560">Oxidoreductase</keyword>
<dbReference type="InterPro" id="IPR036291">
    <property type="entry name" value="NAD(P)-bd_dom_sf"/>
</dbReference>
<dbReference type="EC" id="1.1.1.271" evidence="5"/>
<comment type="function">
    <text evidence="5">Catalyzes the two-step NADP-dependent conversion of GDP-4-dehydro-6-deoxy-D-mannose to GDP-fucose, involving an epimerase and a reductase reaction.</text>
</comment>
<feature type="binding site" evidence="5">
    <location>
        <position position="232"/>
    </location>
    <ligand>
        <name>substrate</name>
    </ligand>
</feature>
<feature type="binding site" evidence="5">
    <location>
        <position position="141"/>
    </location>
    <ligand>
        <name>NADP(+)</name>
        <dbReference type="ChEBI" id="CHEBI:58349"/>
    </ligand>
</feature>
<comment type="pathway">
    <text evidence="5">Nucleotide-sugar biosynthesis; GDP-L-fucose biosynthesis via de novo pathway; GDP-L-fucose from GDP-alpha-D-mannose: step 2/2.</text>
</comment>
<evidence type="ECO:0000259" key="6">
    <source>
        <dbReference type="Pfam" id="PF01370"/>
    </source>
</evidence>
<dbReference type="InterPro" id="IPR028614">
    <property type="entry name" value="GDP_fucose/colitose_synth"/>
</dbReference>
<dbReference type="PANTHER" id="PTHR43238:SF1">
    <property type="entry name" value="GDP-L-FUCOSE SYNTHASE"/>
    <property type="match status" value="1"/>
</dbReference>
<feature type="binding site" evidence="5">
    <location>
        <position position="308"/>
    </location>
    <ligand>
        <name>substrate</name>
    </ligand>
</feature>
<dbReference type="EMBL" id="AACINO010000073">
    <property type="protein sequence ID" value="EAK7109808.1"/>
    <property type="molecule type" value="Genomic_DNA"/>
</dbReference>
<dbReference type="SUPFAM" id="SSF51735">
    <property type="entry name" value="NAD(P)-binding Rossmann-fold domains"/>
    <property type="match status" value="1"/>
</dbReference>